<dbReference type="AlphaFoldDB" id="G9EMM1"/>
<accession>G9EMM1</accession>
<organism evidence="1 2">
    <name type="scientific">Legionella drancourtii LLAP12</name>
    <dbReference type="NCBI Taxonomy" id="658187"/>
    <lineage>
        <taxon>Bacteria</taxon>
        <taxon>Pseudomonadati</taxon>
        <taxon>Pseudomonadota</taxon>
        <taxon>Gammaproteobacteria</taxon>
        <taxon>Legionellales</taxon>
        <taxon>Legionellaceae</taxon>
        <taxon>Legionella</taxon>
    </lineage>
</organism>
<evidence type="ECO:0000313" key="2">
    <source>
        <dbReference type="Proteomes" id="UP000002770"/>
    </source>
</evidence>
<sequence>MKHKIFNLMAVPPLRGRQVLGNFKYKILYQVTALTSTKGRRNAVDDFDCFVREQSRFFLCEFLGFK</sequence>
<keyword evidence="2" id="KW-1185">Reference proteome</keyword>
<proteinExistence type="predicted"/>
<evidence type="ECO:0000313" key="1">
    <source>
        <dbReference type="EMBL" id="EHL31415.1"/>
    </source>
</evidence>
<dbReference type="InParanoid" id="G9EMM1"/>
<dbReference type="STRING" id="658187.LDG_6489"/>
<dbReference type="Proteomes" id="UP000002770">
    <property type="component" value="Unassembled WGS sequence"/>
</dbReference>
<name>G9EMM1_9GAMM</name>
<protein>
    <submittedName>
        <fullName evidence="1">Uncharacterized protein</fullName>
    </submittedName>
</protein>
<dbReference type="EMBL" id="JH413814">
    <property type="protein sequence ID" value="EHL31415.1"/>
    <property type="molecule type" value="Genomic_DNA"/>
</dbReference>
<dbReference type="HOGENOM" id="CLU_2825791_0_0_6"/>
<reference evidence="1 2" key="1">
    <citation type="journal article" date="2011" name="BMC Genomics">
        <title>Insight into cross-talk between intra-amoebal pathogens.</title>
        <authorList>
            <person name="Gimenez G."/>
            <person name="Bertelli C."/>
            <person name="Moliner C."/>
            <person name="Robert C."/>
            <person name="Raoult D."/>
            <person name="Fournier P.E."/>
            <person name="Greub G."/>
        </authorList>
    </citation>
    <scope>NUCLEOTIDE SEQUENCE [LARGE SCALE GENOMIC DNA]</scope>
    <source>
        <strain evidence="1 2">LLAP12</strain>
    </source>
</reference>
<gene>
    <name evidence="1" type="ORF">LDG_6489</name>
</gene>